<protein>
    <submittedName>
        <fullName evidence="3">Anti-FecI sigma factor, FecR</fullName>
    </submittedName>
</protein>
<feature type="domain" description="FecR protein" evidence="1">
    <location>
        <begin position="109"/>
        <end position="199"/>
    </location>
</feature>
<evidence type="ECO:0000313" key="3">
    <source>
        <dbReference type="EMBL" id="AKM07878.1"/>
    </source>
</evidence>
<dbReference type="EMBL" id="CP011805">
    <property type="protein sequence ID" value="AKM07878.1"/>
    <property type="molecule type" value="Genomic_DNA"/>
</dbReference>
<dbReference type="PIRSF" id="PIRSF018266">
    <property type="entry name" value="FecR"/>
    <property type="match status" value="1"/>
</dbReference>
<evidence type="ECO:0000259" key="1">
    <source>
        <dbReference type="Pfam" id="PF04773"/>
    </source>
</evidence>
<dbReference type="PANTHER" id="PTHR30273:SF2">
    <property type="entry name" value="PROTEIN FECR"/>
    <property type="match status" value="1"/>
</dbReference>
<dbReference type="Gene3D" id="2.60.120.1440">
    <property type="match status" value="1"/>
</dbReference>
<dbReference type="InterPro" id="IPR032623">
    <property type="entry name" value="FecR_N"/>
</dbReference>
<dbReference type="PANTHER" id="PTHR30273">
    <property type="entry name" value="PERIPLASMIC SIGNAL SENSOR AND SIGMA FACTOR ACTIVATOR FECR-RELATED"/>
    <property type="match status" value="1"/>
</dbReference>
<evidence type="ECO:0000313" key="4">
    <source>
        <dbReference type="Proteomes" id="UP000037643"/>
    </source>
</evidence>
<dbReference type="KEGG" id="amx:AM2010_1815"/>
<dbReference type="PATRIC" id="fig|543877.4.peg.1839"/>
<gene>
    <name evidence="3" type="ORF">AM2010_1815</name>
</gene>
<dbReference type="Pfam" id="PF04773">
    <property type="entry name" value="FecR"/>
    <property type="match status" value="1"/>
</dbReference>
<keyword evidence="4" id="KW-1185">Reference proteome</keyword>
<feature type="domain" description="FecR N-terminal" evidence="2">
    <location>
        <begin position="4"/>
        <end position="40"/>
    </location>
</feature>
<dbReference type="OrthoDB" id="7346218at2"/>
<sequence length="312" mass="32960">MIEDAIAWAVKTGDPSFEDWEAFTLWLEADPEHARAYDRAMAAVADAADADLQSRAVNDDVLSVEIGQSAVGVGVAASSAGQWRWLALAATVVLVAMVGFLQLRGSGYVIETAAGETMIVPLDDGSEIALGGGARVTLDRDRPRFAALERGRALFTVRHDDSDPFVVTVGEQTLVDAGTVFDVTRTGQTTNVAVSEGVVLVNPKRKLARLEPGDMLSVTDGSDAYSRSTRPVARIGEWRTGHLTFDDAPLGDIARELSASTGIAFAAAPAVAAQRVTGSVALAPLAQDPQAVGPLFGVAVRQEGDSWMIDRR</sequence>
<dbReference type="AlphaFoldDB" id="A0A0G3XBU2"/>
<name>A0A0G3XBU2_9SPHN</name>
<dbReference type="GO" id="GO:0016989">
    <property type="term" value="F:sigma factor antagonist activity"/>
    <property type="evidence" value="ECO:0007669"/>
    <property type="project" value="TreeGrafter"/>
</dbReference>
<dbReference type="InterPro" id="IPR012373">
    <property type="entry name" value="Ferrdict_sens_TM"/>
</dbReference>
<dbReference type="Pfam" id="PF16220">
    <property type="entry name" value="DUF4880"/>
    <property type="match status" value="1"/>
</dbReference>
<reference evidence="3 4" key="1">
    <citation type="submission" date="2015-06" db="EMBL/GenBank/DDBJ databases">
        <authorList>
            <person name="Kim K.M."/>
        </authorList>
    </citation>
    <scope>NUCLEOTIDE SEQUENCE [LARGE SCALE GENOMIC DNA]</scope>
    <source>
        <strain evidence="3 4">KCTC 22370</strain>
    </source>
</reference>
<dbReference type="Proteomes" id="UP000037643">
    <property type="component" value="Chromosome"/>
</dbReference>
<dbReference type="STRING" id="543877.AM2010_1815"/>
<dbReference type="RefSeq" id="WP_053044029.1">
    <property type="nucleotide sequence ID" value="NZ_CP011805.1"/>
</dbReference>
<dbReference type="InterPro" id="IPR006860">
    <property type="entry name" value="FecR"/>
</dbReference>
<evidence type="ECO:0000259" key="2">
    <source>
        <dbReference type="Pfam" id="PF16220"/>
    </source>
</evidence>
<organism evidence="3 4">
    <name type="scientific">Pelagerythrobacter marensis</name>
    <dbReference type="NCBI Taxonomy" id="543877"/>
    <lineage>
        <taxon>Bacteria</taxon>
        <taxon>Pseudomonadati</taxon>
        <taxon>Pseudomonadota</taxon>
        <taxon>Alphaproteobacteria</taxon>
        <taxon>Sphingomonadales</taxon>
        <taxon>Erythrobacteraceae</taxon>
        <taxon>Pelagerythrobacter</taxon>
    </lineage>
</organism>
<proteinExistence type="predicted"/>
<accession>A0A0G3XBU2</accession>